<proteinExistence type="predicted"/>
<reference evidence="1 2" key="1">
    <citation type="journal article" date="2013" name="PLoS Genet.">
        <title>The genome and development-dependent transcriptomes of Pyronema confluens: a window into fungal evolution.</title>
        <authorList>
            <person name="Traeger S."/>
            <person name="Altegoer F."/>
            <person name="Freitag M."/>
            <person name="Gabaldon T."/>
            <person name="Kempken F."/>
            <person name="Kumar A."/>
            <person name="Marcet-Houben M."/>
            <person name="Poggeler S."/>
            <person name="Stajich J.E."/>
            <person name="Nowrousian M."/>
        </authorList>
    </citation>
    <scope>NUCLEOTIDE SEQUENCE [LARGE SCALE GENOMIC DNA]</scope>
    <source>
        <strain evidence="2">CBS 100304</strain>
        <tissue evidence="1">Vegetative mycelium</tissue>
    </source>
</reference>
<gene>
    <name evidence="1" type="ORF">PCON_03273</name>
</gene>
<keyword evidence="2" id="KW-1185">Reference proteome</keyword>
<dbReference type="Proteomes" id="UP000018144">
    <property type="component" value="Unassembled WGS sequence"/>
</dbReference>
<evidence type="ECO:0000313" key="2">
    <source>
        <dbReference type="Proteomes" id="UP000018144"/>
    </source>
</evidence>
<name>U4KV06_PYROM</name>
<accession>U4KV06</accession>
<protein>
    <submittedName>
        <fullName evidence="1">Uncharacterized protein</fullName>
    </submittedName>
</protein>
<sequence length="28" mass="3582">MSRYLFQILCTDGDELRRRYFVFMYRDS</sequence>
<dbReference type="EMBL" id="HF935213">
    <property type="protein sequence ID" value="CCX04671.1"/>
    <property type="molecule type" value="Genomic_DNA"/>
</dbReference>
<dbReference type="AlphaFoldDB" id="U4KV06"/>
<organism evidence="1 2">
    <name type="scientific">Pyronema omphalodes (strain CBS 100304)</name>
    <name type="common">Pyronema confluens</name>
    <dbReference type="NCBI Taxonomy" id="1076935"/>
    <lineage>
        <taxon>Eukaryota</taxon>
        <taxon>Fungi</taxon>
        <taxon>Dikarya</taxon>
        <taxon>Ascomycota</taxon>
        <taxon>Pezizomycotina</taxon>
        <taxon>Pezizomycetes</taxon>
        <taxon>Pezizales</taxon>
        <taxon>Pyronemataceae</taxon>
        <taxon>Pyronema</taxon>
    </lineage>
</organism>
<evidence type="ECO:0000313" key="1">
    <source>
        <dbReference type="EMBL" id="CCX04671.1"/>
    </source>
</evidence>